<accession>A0AAV7GU38</accession>
<sequence length="60" mass="6970">MLGHSKQECYQLNPNLRKAQRVESIAMEGEDKDHFILIGDGIDLIKLIESLQRKFDDIQK</sequence>
<organism evidence="1 2">
    <name type="scientific">Dendrobium chrysotoxum</name>
    <name type="common">Orchid</name>
    <dbReference type="NCBI Taxonomy" id="161865"/>
    <lineage>
        <taxon>Eukaryota</taxon>
        <taxon>Viridiplantae</taxon>
        <taxon>Streptophyta</taxon>
        <taxon>Embryophyta</taxon>
        <taxon>Tracheophyta</taxon>
        <taxon>Spermatophyta</taxon>
        <taxon>Magnoliopsida</taxon>
        <taxon>Liliopsida</taxon>
        <taxon>Asparagales</taxon>
        <taxon>Orchidaceae</taxon>
        <taxon>Epidendroideae</taxon>
        <taxon>Malaxideae</taxon>
        <taxon>Dendrobiinae</taxon>
        <taxon>Dendrobium</taxon>
    </lineage>
</organism>
<comment type="caution">
    <text evidence="1">The sequence shown here is derived from an EMBL/GenBank/DDBJ whole genome shotgun (WGS) entry which is preliminary data.</text>
</comment>
<name>A0AAV7GU38_DENCH</name>
<dbReference type="Proteomes" id="UP000775213">
    <property type="component" value="Unassembled WGS sequence"/>
</dbReference>
<reference evidence="1 2" key="1">
    <citation type="journal article" date="2021" name="Hortic Res">
        <title>Chromosome-scale assembly of the Dendrobium chrysotoxum genome enhances the understanding of orchid evolution.</title>
        <authorList>
            <person name="Zhang Y."/>
            <person name="Zhang G.Q."/>
            <person name="Zhang D."/>
            <person name="Liu X.D."/>
            <person name="Xu X.Y."/>
            <person name="Sun W.H."/>
            <person name="Yu X."/>
            <person name="Zhu X."/>
            <person name="Wang Z.W."/>
            <person name="Zhao X."/>
            <person name="Zhong W.Y."/>
            <person name="Chen H."/>
            <person name="Yin W.L."/>
            <person name="Huang T."/>
            <person name="Niu S.C."/>
            <person name="Liu Z.J."/>
        </authorList>
    </citation>
    <scope>NUCLEOTIDE SEQUENCE [LARGE SCALE GENOMIC DNA]</scope>
    <source>
        <strain evidence="1">Lindl</strain>
    </source>
</reference>
<gene>
    <name evidence="1" type="ORF">IEQ34_011594</name>
</gene>
<protein>
    <submittedName>
        <fullName evidence="1">Uncharacterized protein</fullName>
    </submittedName>
</protein>
<evidence type="ECO:0000313" key="2">
    <source>
        <dbReference type="Proteomes" id="UP000775213"/>
    </source>
</evidence>
<dbReference type="EMBL" id="JAGFBR010000011">
    <property type="protein sequence ID" value="KAH0458780.1"/>
    <property type="molecule type" value="Genomic_DNA"/>
</dbReference>
<dbReference type="AlphaFoldDB" id="A0AAV7GU38"/>
<proteinExistence type="predicted"/>
<keyword evidence="2" id="KW-1185">Reference proteome</keyword>
<evidence type="ECO:0000313" key="1">
    <source>
        <dbReference type="EMBL" id="KAH0458780.1"/>
    </source>
</evidence>
<dbReference type="Gene3D" id="3.30.70.100">
    <property type="match status" value="1"/>
</dbReference>